<keyword evidence="2" id="KW-1185">Reference proteome</keyword>
<dbReference type="Proteomes" id="UP000093343">
    <property type="component" value="Unassembled WGS sequence"/>
</dbReference>
<dbReference type="EMBL" id="LVEN01000046">
    <property type="protein sequence ID" value="OCB69665.1"/>
    <property type="molecule type" value="Genomic_DNA"/>
</dbReference>
<reference evidence="2" key="1">
    <citation type="submission" date="2016-03" db="EMBL/GenBank/DDBJ databases">
        <title>Draft genome sequence of Paenibacillus glacialis DSM 22343.</title>
        <authorList>
            <person name="Shin S.-K."/>
            <person name="Yi H."/>
        </authorList>
    </citation>
    <scope>NUCLEOTIDE SEQUENCE [LARGE SCALE GENOMIC DNA]</scope>
    <source>
        <strain evidence="2">CCUG 60099</strain>
    </source>
</reference>
<evidence type="ECO:0000313" key="1">
    <source>
        <dbReference type="EMBL" id="OCB69665.1"/>
    </source>
</evidence>
<protein>
    <submittedName>
        <fullName evidence="1">Uncharacterized protein</fullName>
    </submittedName>
</protein>
<organism evidence="1 2">
    <name type="scientific">Flavobacterium piscis</name>
    <dbReference type="NCBI Taxonomy" id="1114874"/>
    <lineage>
        <taxon>Bacteria</taxon>
        <taxon>Pseudomonadati</taxon>
        <taxon>Bacteroidota</taxon>
        <taxon>Flavobacteriia</taxon>
        <taxon>Flavobacteriales</taxon>
        <taxon>Flavobacteriaceae</taxon>
        <taxon>Flavobacterium</taxon>
    </lineage>
</organism>
<sequence>MGFLNVCFRLNPKNNYQTLIQIMRLSSKEQLSISFIFALRNKTLKLNQKIYEKLQHQNIFPNNNADVQQ</sequence>
<comment type="caution">
    <text evidence="1">The sequence shown here is derived from an EMBL/GenBank/DDBJ whole genome shotgun (WGS) entry which is preliminary data.</text>
</comment>
<proteinExistence type="predicted"/>
<accession>A0ABX2XDE6</accession>
<name>A0ABX2XDE6_9FLAO</name>
<gene>
    <name evidence="1" type="ORF">FLP_23610</name>
</gene>
<evidence type="ECO:0000313" key="2">
    <source>
        <dbReference type="Proteomes" id="UP000093343"/>
    </source>
</evidence>